<protein>
    <recommendedName>
        <fullName evidence="7">Zn(2)-C6 fungal-type domain-containing protein</fullName>
    </recommendedName>
</protein>
<proteinExistence type="predicted"/>
<evidence type="ECO:0000259" key="7">
    <source>
        <dbReference type="PROSITE" id="PS50048"/>
    </source>
</evidence>
<feature type="compositionally biased region" description="Polar residues" evidence="6">
    <location>
        <begin position="771"/>
        <end position="785"/>
    </location>
</feature>
<dbReference type="PROSITE" id="PS50048">
    <property type="entry name" value="ZN2_CY6_FUNGAL_2"/>
    <property type="match status" value="1"/>
</dbReference>
<evidence type="ECO:0000256" key="1">
    <source>
        <dbReference type="ARBA" id="ARBA00004123"/>
    </source>
</evidence>
<keyword evidence="4" id="KW-0804">Transcription</keyword>
<dbReference type="CDD" id="cd00067">
    <property type="entry name" value="GAL4"/>
    <property type="match status" value="1"/>
</dbReference>
<feature type="domain" description="Zn(2)-C6 fungal-type" evidence="7">
    <location>
        <begin position="171"/>
        <end position="200"/>
    </location>
</feature>
<dbReference type="InterPro" id="IPR001138">
    <property type="entry name" value="Zn2Cys6_DnaBD"/>
</dbReference>
<dbReference type="GO" id="GO:0000981">
    <property type="term" value="F:DNA-binding transcription factor activity, RNA polymerase II-specific"/>
    <property type="evidence" value="ECO:0007669"/>
    <property type="project" value="InterPro"/>
</dbReference>
<keyword evidence="5" id="KW-0539">Nucleus</keyword>
<comment type="caution">
    <text evidence="8">The sequence shown here is derived from an EMBL/GenBank/DDBJ whole genome shotgun (WGS) entry which is preliminary data.</text>
</comment>
<evidence type="ECO:0000256" key="6">
    <source>
        <dbReference type="SAM" id="MobiDB-lite"/>
    </source>
</evidence>
<sequence length="922" mass="101853">MSKVLMPLSTSTLLERRRPSLSPPSSPPSERSKTQPLITSVPSATSLYPVTPALSAYPSPSSMNLPSVPLKDAPADQSQEGGLQPSSQRYHPSPLLPRRESFHCSSNRPHPPPFRTSLSSVGPMTNSNLILGTPTEEKASPKFSTKRGKEENVDKEELTTKGRKRKRLAKACSACHKNKRRCDGFAPCSNCEFSNRPCQYLNAQGEPIPPPRTRDPSTNTSSKGKDDCKATSADGSDIASQEDRRASGESNQSLGDGQMDPESEANRKPSIGPLQVVDMDVSLGAELVDIFFKRCLPLSFMLHAPTFNYRLYLNRVSPILLDSMYAFAARLCENPFFLQTFPPNHPSHLRGELFALRAHRSAENLIQQRNAWSEETRRADRGSWQETELAQAAYLLSVYFTCLHEPKLGLFYLDAGVDILRPSSAAYIQPPAAPTGANPIEYTTHMECRTRTFWAFVLHDLCAASNGRPRKFGEADLGAIPLPGTEAHWARWGGGGIGGREPGRRDGLVAGTGNWLGEDGAVGEIGNVIRILSILADIMSLATDPNAGDSKQTLAARLEAALKAWAMALPSHMHFNEPNLTMAVSKLSSSVAEIKASGWMYAYMHAVAECGMFYLQAAVASVSDGVFTARRQSQAIENLIVIMDAINQTGREGFSFLFPLLVISNWQEHLEKSDLLVRDVKHQLTEERLNHWWSEMAREWGVERHDVLRRGFYILPVSPVVPQQKYRYSQSSHPDRPFLATSSLGLYQASPPDRISLESAAANSPTSTATIPVTTPNFSRTSRFNLPTLPPLRPRATSGASVYSNYYGRSPSPPHHLPSVASALSDRGSDKEHEPFSLPSISSELRYREPSSPRHPLSQSISFRYVPKQHPYVREKPRSPRRSISERETREGDHITGIAALVTAAEREREREREAGGQNTRS</sequence>
<keyword evidence="3" id="KW-0805">Transcription regulation</keyword>
<dbReference type="EMBL" id="AMKT01000056">
    <property type="protein sequence ID" value="OXG18306.1"/>
    <property type="molecule type" value="Genomic_DNA"/>
</dbReference>
<evidence type="ECO:0000313" key="8">
    <source>
        <dbReference type="EMBL" id="OXG18306.1"/>
    </source>
</evidence>
<feature type="compositionally biased region" description="Basic and acidic residues" evidence="6">
    <location>
        <begin position="147"/>
        <end position="160"/>
    </location>
</feature>
<feature type="compositionally biased region" description="Polar residues" evidence="6">
    <location>
        <begin position="76"/>
        <end position="90"/>
    </location>
</feature>
<accession>A0A854QGP1</accession>
<dbReference type="CDD" id="cd12148">
    <property type="entry name" value="fungal_TF_MHR"/>
    <property type="match status" value="1"/>
</dbReference>
<organism evidence="8 9">
    <name type="scientific">Cryptococcus neoformans Tu259-1</name>
    <dbReference type="NCBI Taxonomy" id="1230072"/>
    <lineage>
        <taxon>Eukaryota</taxon>
        <taxon>Fungi</taxon>
        <taxon>Dikarya</taxon>
        <taxon>Basidiomycota</taxon>
        <taxon>Agaricomycotina</taxon>
        <taxon>Tremellomycetes</taxon>
        <taxon>Tremellales</taxon>
        <taxon>Cryptococcaceae</taxon>
        <taxon>Cryptococcus</taxon>
        <taxon>Cryptococcus neoformans species complex</taxon>
    </lineage>
</organism>
<keyword evidence="2" id="KW-0479">Metal-binding</keyword>
<feature type="region of interest" description="Disordered" evidence="6">
    <location>
        <begin position="760"/>
        <end position="922"/>
    </location>
</feature>
<feature type="compositionally biased region" description="Basic and acidic residues" evidence="6">
    <location>
        <begin position="905"/>
        <end position="915"/>
    </location>
</feature>
<dbReference type="GO" id="GO:0008270">
    <property type="term" value="F:zinc ion binding"/>
    <property type="evidence" value="ECO:0007669"/>
    <property type="project" value="InterPro"/>
</dbReference>
<dbReference type="PROSITE" id="PS00463">
    <property type="entry name" value="ZN2_CY6_FUNGAL_1"/>
    <property type="match status" value="1"/>
</dbReference>
<feature type="compositionally biased region" description="Low complexity" evidence="6">
    <location>
        <begin position="760"/>
        <end position="770"/>
    </location>
</feature>
<evidence type="ECO:0000256" key="5">
    <source>
        <dbReference type="ARBA" id="ARBA00023242"/>
    </source>
</evidence>
<name>A0A854QGP1_CRYNE</name>
<dbReference type="Pfam" id="PF00172">
    <property type="entry name" value="Zn_clus"/>
    <property type="match status" value="1"/>
</dbReference>
<dbReference type="SMART" id="SM00066">
    <property type="entry name" value="GAL4"/>
    <property type="match status" value="1"/>
</dbReference>
<dbReference type="Gene3D" id="4.10.240.10">
    <property type="entry name" value="Zn(2)-C6 fungal-type DNA-binding domain"/>
    <property type="match status" value="1"/>
</dbReference>
<gene>
    <name evidence="8" type="ORF">C361_04429</name>
</gene>
<feature type="compositionally biased region" description="Basic and acidic residues" evidence="6">
    <location>
        <begin position="872"/>
        <end position="894"/>
    </location>
</feature>
<dbReference type="InterPro" id="IPR036864">
    <property type="entry name" value="Zn2-C6_fun-type_DNA-bd_sf"/>
</dbReference>
<feature type="region of interest" description="Disordered" evidence="6">
    <location>
        <begin position="202"/>
        <end position="271"/>
    </location>
</feature>
<feature type="region of interest" description="Disordered" evidence="6">
    <location>
        <begin position="1"/>
        <end position="168"/>
    </location>
</feature>
<dbReference type="AlphaFoldDB" id="A0A854QGP1"/>
<evidence type="ECO:0000256" key="3">
    <source>
        <dbReference type="ARBA" id="ARBA00023015"/>
    </source>
</evidence>
<dbReference type="InterPro" id="IPR050815">
    <property type="entry name" value="TF_fung"/>
</dbReference>
<evidence type="ECO:0000256" key="2">
    <source>
        <dbReference type="ARBA" id="ARBA00022723"/>
    </source>
</evidence>
<dbReference type="SUPFAM" id="SSF57701">
    <property type="entry name" value="Zn2/Cys6 DNA-binding domain"/>
    <property type="match status" value="1"/>
</dbReference>
<evidence type="ECO:0000256" key="4">
    <source>
        <dbReference type="ARBA" id="ARBA00023163"/>
    </source>
</evidence>
<dbReference type="OrthoDB" id="42561at2759"/>
<feature type="compositionally biased region" description="Polar residues" evidence="6">
    <location>
        <begin position="34"/>
        <end position="48"/>
    </location>
</feature>
<dbReference type="PANTHER" id="PTHR47338">
    <property type="entry name" value="ZN(II)2CYS6 TRANSCRIPTION FACTOR (EUROFUNG)-RELATED"/>
    <property type="match status" value="1"/>
</dbReference>
<dbReference type="Proteomes" id="UP000199727">
    <property type="component" value="Unassembled WGS sequence"/>
</dbReference>
<comment type="subcellular location">
    <subcellularLocation>
        <location evidence="1">Nucleus</location>
    </subcellularLocation>
</comment>
<reference evidence="8 9" key="1">
    <citation type="submission" date="2017-06" db="EMBL/GenBank/DDBJ databases">
        <title>Global population genomics of the pathogenic fungus Cryptococcus neoformans var. grubii.</title>
        <authorList>
            <person name="Cuomo C."/>
            <person name="Litvintseva A."/>
            <person name="Chen Y."/>
            <person name="Young S."/>
            <person name="Zeng Q."/>
            <person name="Chapman S."/>
            <person name="Gujja S."/>
            <person name="Saif S."/>
            <person name="Birren B."/>
        </authorList>
    </citation>
    <scope>NUCLEOTIDE SEQUENCE [LARGE SCALE GENOMIC DNA]</scope>
    <source>
        <strain evidence="8 9">Tu259-1</strain>
    </source>
</reference>
<dbReference type="PANTHER" id="PTHR47338:SF5">
    <property type="entry name" value="ZN(II)2CYS6 TRANSCRIPTION FACTOR (EUROFUNG)"/>
    <property type="match status" value="1"/>
</dbReference>
<evidence type="ECO:0000313" key="9">
    <source>
        <dbReference type="Proteomes" id="UP000199727"/>
    </source>
</evidence>
<dbReference type="GO" id="GO:0005634">
    <property type="term" value="C:nucleus"/>
    <property type="evidence" value="ECO:0007669"/>
    <property type="project" value="UniProtKB-SubCell"/>
</dbReference>
<feature type="compositionally biased region" description="Polar residues" evidence="6">
    <location>
        <begin position="116"/>
        <end position="130"/>
    </location>
</feature>